<reference evidence="5 6" key="1">
    <citation type="journal article" date="2016" name="Genome Biol. Evol.">
        <title>Divergent and convergent evolution of fungal pathogenicity.</title>
        <authorList>
            <person name="Shang Y."/>
            <person name="Xiao G."/>
            <person name="Zheng P."/>
            <person name="Cen K."/>
            <person name="Zhan S."/>
            <person name="Wang C."/>
        </authorList>
    </citation>
    <scope>NUCLEOTIDE SEQUENCE [LARGE SCALE GENOMIC DNA]</scope>
    <source>
        <strain evidence="5 6">ARSEF 7405</strain>
    </source>
</reference>
<dbReference type="PANTHER" id="PTHR43114:SF7">
    <property type="entry name" value="ADENOSINE DEAMINASE DOMAIN-CONTAINING PROTEIN"/>
    <property type="match status" value="1"/>
</dbReference>
<sequence length="389" mass="44816">MVVELDFNKKHTSPERCALQQEFLAENDRFVHEIPKVELHVHIEGTLTADLRWKIAQRNGTEVRLGEHTEVLHSLDELKKSYTTIASRNGVREPGAPENPVMFFQAYYEGFKNLITKEDFYDLAMDYFTTVAKMNVRYCEPFFDPQGHTSRGVKWETFMGGFREAQLKAEKELGLKSQWVMCILRDWSFESAMEHYKAVRDYKYMVAGIGLDSNEYDRPASIFEEIFQMARNDGFKLTAHCDVNQKDTHEHIKEVASLLATTGSERIDHGLNAAEKPELIQLIKEKGTGMTICPWAYLRHQPPSFIGERYRKLYDAGIPVTTASDDPGYMDNSFILHGMLLAKRICHFTDADIAQTCRHAVNMSWTDQATKDALLKEIDEVYQKFYPQA</sequence>
<dbReference type="OrthoDB" id="272271at2759"/>
<dbReference type="AlphaFoldDB" id="A0A168DHL2"/>
<evidence type="ECO:0000256" key="1">
    <source>
        <dbReference type="ARBA" id="ARBA00001947"/>
    </source>
</evidence>
<dbReference type="Gene3D" id="3.20.20.140">
    <property type="entry name" value="Metal-dependent hydrolases"/>
    <property type="match status" value="1"/>
</dbReference>
<comment type="caution">
    <text evidence="5">The sequence shown here is derived from an EMBL/GenBank/DDBJ whole genome shotgun (WGS) entry which is preliminary data.</text>
</comment>
<comment type="cofactor">
    <cofactor evidence="1">
        <name>Zn(2+)</name>
        <dbReference type="ChEBI" id="CHEBI:29105"/>
    </cofactor>
</comment>
<dbReference type="SUPFAM" id="SSF51556">
    <property type="entry name" value="Metallo-dependent hydrolases"/>
    <property type="match status" value="1"/>
</dbReference>
<evidence type="ECO:0000256" key="2">
    <source>
        <dbReference type="ARBA" id="ARBA00022723"/>
    </source>
</evidence>
<dbReference type="NCBIfam" id="TIGR01430">
    <property type="entry name" value="aden_deam"/>
    <property type="match status" value="1"/>
</dbReference>
<proteinExistence type="predicted"/>
<organism evidence="5 6">
    <name type="scientific">Ascosphaera apis ARSEF 7405</name>
    <dbReference type="NCBI Taxonomy" id="392613"/>
    <lineage>
        <taxon>Eukaryota</taxon>
        <taxon>Fungi</taxon>
        <taxon>Dikarya</taxon>
        <taxon>Ascomycota</taxon>
        <taxon>Pezizomycotina</taxon>
        <taxon>Eurotiomycetes</taxon>
        <taxon>Eurotiomycetidae</taxon>
        <taxon>Onygenales</taxon>
        <taxon>Ascosphaeraceae</taxon>
        <taxon>Ascosphaera</taxon>
    </lineage>
</organism>
<dbReference type="GO" id="GO:0005829">
    <property type="term" value="C:cytosol"/>
    <property type="evidence" value="ECO:0007669"/>
    <property type="project" value="TreeGrafter"/>
</dbReference>
<dbReference type="Proteomes" id="UP000242877">
    <property type="component" value="Unassembled WGS sequence"/>
</dbReference>
<keyword evidence="6" id="KW-1185">Reference proteome</keyword>
<evidence type="ECO:0000256" key="3">
    <source>
        <dbReference type="ARBA" id="ARBA00022801"/>
    </source>
</evidence>
<gene>
    <name evidence="5" type="ORF">AAP_00015</name>
</gene>
<dbReference type="InterPro" id="IPR001365">
    <property type="entry name" value="A_deaminase_dom"/>
</dbReference>
<dbReference type="InterPro" id="IPR006330">
    <property type="entry name" value="Ado/ade_deaminase"/>
</dbReference>
<dbReference type="EMBL" id="AZGZ01000001">
    <property type="protein sequence ID" value="KZZ97754.1"/>
    <property type="molecule type" value="Genomic_DNA"/>
</dbReference>
<evidence type="ECO:0000259" key="4">
    <source>
        <dbReference type="Pfam" id="PF00962"/>
    </source>
</evidence>
<evidence type="ECO:0000313" key="5">
    <source>
        <dbReference type="EMBL" id="KZZ97754.1"/>
    </source>
</evidence>
<dbReference type="GO" id="GO:0046872">
    <property type="term" value="F:metal ion binding"/>
    <property type="evidence" value="ECO:0007669"/>
    <property type="project" value="UniProtKB-KW"/>
</dbReference>
<keyword evidence="3" id="KW-0378">Hydrolase</keyword>
<dbReference type="InterPro" id="IPR032466">
    <property type="entry name" value="Metal_Hydrolase"/>
</dbReference>
<dbReference type="VEuPathDB" id="FungiDB:AAP_00015"/>
<dbReference type="GO" id="GO:0043103">
    <property type="term" value="P:hypoxanthine salvage"/>
    <property type="evidence" value="ECO:0007669"/>
    <property type="project" value="TreeGrafter"/>
</dbReference>
<evidence type="ECO:0000313" key="6">
    <source>
        <dbReference type="Proteomes" id="UP000242877"/>
    </source>
</evidence>
<dbReference type="GO" id="GO:0000034">
    <property type="term" value="F:adenine deaminase activity"/>
    <property type="evidence" value="ECO:0007669"/>
    <property type="project" value="TreeGrafter"/>
</dbReference>
<accession>A0A168DHL2</accession>
<protein>
    <submittedName>
        <fullName evidence="5">Adenosine deaminase</fullName>
    </submittedName>
</protein>
<name>A0A168DHL2_9EURO</name>
<dbReference type="Pfam" id="PF00962">
    <property type="entry name" value="A_deaminase"/>
    <property type="match status" value="1"/>
</dbReference>
<feature type="domain" description="Adenosine deaminase" evidence="4">
    <location>
        <begin position="35"/>
        <end position="380"/>
    </location>
</feature>
<dbReference type="GO" id="GO:0006146">
    <property type="term" value="P:adenine catabolic process"/>
    <property type="evidence" value="ECO:0007669"/>
    <property type="project" value="TreeGrafter"/>
</dbReference>
<dbReference type="PANTHER" id="PTHR43114">
    <property type="entry name" value="ADENINE DEAMINASE"/>
    <property type="match status" value="1"/>
</dbReference>
<keyword evidence="2" id="KW-0479">Metal-binding</keyword>